<evidence type="ECO:0000256" key="1">
    <source>
        <dbReference type="ARBA" id="ARBA00022801"/>
    </source>
</evidence>
<evidence type="ECO:0000313" key="3">
    <source>
        <dbReference type="EMBL" id="MFC5141265.1"/>
    </source>
</evidence>
<sequence length="281" mass="29786">MAGSGPVLLLIHGIGDDSSTWGPLLDDLARDHTVLAPDLLGHGGSDKPRGDYSVAAYANGMRDLLGVLGIDRATLVGHSLGGGVAMQFAYQYPERTERIVLVGAGGVSRSVSPALRAASLPGAQLVLGMLGAPGVRGPTGAAMWALARLDHPLGRDAEDLVRLVDALPDATSRSAFLRTLRAVVDWRGQVVTMLDRCYLTAGMPTLLLWGSDDVVVPVEHARTAHDAMPGSRLVVFDGAGHFPFHTHPDAVLAALRAFLADTEPARWSAKTWRELLRTGRD</sequence>
<protein>
    <submittedName>
        <fullName evidence="3">Alpha/beta fold hydrolase</fullName>
    </submittedName>
</protein>
<reference evidence="4" key="1">
    <citation type="journal article" date="2019" name="Int. J. Syst. Evol. Microbiol.">
        <title>The Global Catalogue of Microorganisms (GCM) 10K type strain sequencing project: providing services to taxonomists for standard genome sequencing and annotation.</title>
        <authorList>
            <consortium name="The Broad Institute Genomics Platform"/>
            <consortium name="The Broad Institute Genome Sequencing Center for Infectious Disease"/>
            <person name="Wu L."/>
            <person name="Ma J."/>
        </authorList>
    </citation>
    <scope>NUCLEOTIDE SEQUENCE [LARGE SCALE GENOMIC DNA]</scope>
    <source>
        <strain evidence="4">XZYJ18</strain>
    </source>
</reference>
<feature type="domain" description="AB hydrolase-1" evidence="2">
    <location>
        <begin position="6"/>
        <end position="248"/>
    </location>
</feature>
<comment type="caution">
    <text evidence="3">The sequence shown here is derived from an EMBL/GenBank/DDBJ whole genome shotgun (WGS) entry which is preliminary data.</text>
</comment>
<dbReference type="SUPFAM" id="SSF53474">
    <property type="entry name" value="alpha/beta-Hydrolases"/>
    <property type="match status" value="1"/>
</dbReference>
<dbReference type="PRINTS" id="PR00111">
    <property type="entry name" value="ABHYDROLASE"/>
</dbReference>
<dbReference type="PRINTS" id="PR00412">
    <property type="entry name" value="EPOXHYDRLASE"/>
</dbReference>
<organism evidence="3 4">
    <name type="scientific">Actinomycetospora rhizophila</name>
    <dbReference type="NCBI Taxonomy" id="1416876"/>
    <lineage>
        <taxon>Bacteria</taxon>
        <taxon>Bacillati</taxon>
        <taxon>Actinomycetota</taxon>
        <taxon>Actinomycetes</taxon>
        <taxon>Pseudonocardiales</taxon>
        <taxon>Pseudonocardiaceae</taxon>
        <taxon>Actinomycetospora</taxon>
    </lineage>
</organism>
<name>A0ABV9ZJ71_9PSEU</name>
<keyword evidence="4" id="KW-1185">Reference proteome</keyword>
<proteinExistence type="predicted"/>
<dbReference type="InterPro" id="IPR000639">
    <property type="entry name" value="Epox_hydrolase-like"/>
</dbReference>
<dbReference type="InterPro" id="IPR029058">
    <property type="entry name" value="AB_hydrolase_fold"/>
</dbReference>
<dbReference type="Gene3D" id="3.40.50.1820">
    <property type="entry name" value="alpha/beta hydrolase"/>
    <property type="match status" value="1"/>
</dbReference>
<dbReference type="GO" id="GO:0016787">
    <property type="term" value="F:hydrolase activity"/>
    <property type="evidence" value="ECO:0007669"/>
    <property type="project" value="UniProtKB-KW"/>
</dbReference>
<dbReference type="Pfam" id="PF00561">
    <property type="entry name" value="Abhydrolase_1"/>
    <property type="match status" value="1"/>
</dbReference>
<evidence type="ECO:0000313" key="4">
    <source>
        <dbReference type="Proteomes" id="UP001596175"/>
    </source>
</evidence>
<dbReference type="RefSeq" id="WP_378023564.1">
    <property type="nucleotide sequence ID" value="NZ_JBHSKG010000015.1"/>
</dbReference>
<dbReference type="PANTHER" id="PTHR43798:SF31">
    <property type="entry name" value="AB HYDROLASE SUPERFAMILY PROTEIN YCLE"/>
    <property type="match status" value="1"/>
</dbReference>
<gene>
    <name evidence="3" type="ORF">ACFPK1_23715</name>
</gene>
<dbReference type="PANTHER" id="PTHR43798">
    <property type="entry name" value="MONOACYLGLYCEROL LIPASE"/>
    <property type="match status" value="1"/>
</dbReference>
<accession>A0ABV9ZJ71</accession>
<evidence type="ECO:0000259" key="2">
    <source>
        <dbReference type="Pfam" id="PF00561"/>
    </source>
</evidence>
<dbReference type="EMBL" id="JBHSKG010000015">
    <property type="protein sequence ID" value="MFC5141265.1"/>
    <property type="molecule type" value="Genomic_DNA"/>
</dbReference>
<dbReference type="InterPro" id="IPR050266">
    <property type="entry name" value="AB_hydrolase_sf"/>
</dbReference>
<dbReference type="InterPro" id="IPR000073">
    <property type="entry name" value="AB_hydrolase_1"/>
</dbReference>
<keyword evidence="1 3" id="KW-0378">Hydrolase</keyword>
<dbReference type="Proteomes" id="UP001596175">
    <property type="component" value="Unassembled WGS sequence"/>
</dbReference>